<protein>
    <submittedName>
        <fullName evidence="1">Uncharacterized protein</fullName>
    </submittedName>
</protein>
<keyword evidence="2" id="KW-1185">Reference proteome</keyword>
<comment type="caution">
    <text evidence="1">The sequence shown here is derived from an EMBL/GenBank/DDBJ whole genome shotgun (WGS) entry which is preliminary data.</text>
</comment>
<dbReference type="EMBL" id="VHJB01000009">
    <property type="protein sequence ID" value="TPV44926.1"/>
    <property type="molecule type" value="Genomic_DNA"/>
</dbReference>
<proteinExistence type="predicted"/>
<reference evidence="1 2" key="1">
    <citation type="submission" date="2019-06" db="EMBL/GenBank/DDBJ databases">
        <title>Taxogenomics and systematics of the genus Pantoea.</title>
        <authorList>
            <person name="Tambong J.T."/>
        </authorList>
    </citation>
    <scope>NUCLEOTIDE SEQUENCE [LARGE SCALE GENOMIC DNA]</scope>
    <source>
        <strain evidence="1 2">LMG 24197</strain>
    </source>
</reference>
<gene>
    <name evidence="1" type="ORF">FJW02_00515</name>
</gene>
<name>A0ABY2ZP98_9GAMM</name>
<organism evidence="1 2">
    <name type="scientific">Pantoea eucalypti</name>
    <dbReference type="NCBI Taxonomy" id="470933"/>
    <lineage>
        <taxon>Bacteria</taxon>
        <taxon>Pseudomonadati</taxon>
        <taxon>Pseudomonadota</taxon>
        <taxon>Gammaproteobacteria</taxon>
        <taxon>Enterobacterales</taxon>
        <taxon>Erwiniaceae</taxon>
        <taxon>Pantoea</taxon>
    </lineage>
</organism>
<sequence length="68" mass="7575">MLTPSELSYSNLLAERAGDGVRRGKRPAAFDKNAGSFFEQRNALARPRAHLIHEVRNRAGRSCHGSRL</sequence>
<evidence type="ECO:0000313" key="2">
    <source>
        <dbReference type="Proteomes" id="UP000315469"/>
    </source>
</evidence>
<accession>A0ABY2ZP98</accession>
<dbReference type="Proteomes" id="UP000315469">
    <property type="component" value="Unassembled WGS sequence"/>
</dbReference>
<evidence type="ECO:0000313" key="1">
    <source>
        <dbReference type="EMBL" id="TPV44926.1"/>
    </source>
</evidence>